<keyword evidence="3" id="KW-1185">Reference proteome</keyword>
<sequence length="436" mass="48612">CMQPALARQACLHTDCPEYRFIGQSFFVKQLCTMLLLRALILALPAAAALVTSDSSCRQAAVPADCSRRDLRRCGRPIASRCQSASPSMPRPRWCRCCIDCDTARLGADAGATVGDKTSSRRQLRRRLRRLVRRLGANRDAADGRRLPAARRDRMMEQLLDLELRLLSLRKRRRKSAKRGRKKNTRNAAAAETAVSAGKSKIGGGRGAWSPGSLEQQYFVDRPASQTGAANSAENGTEASSGRILALMSYLEGQRTDKVKATCRSVTCSWDKGQLCLVNIQDLPICSCVTNDRCLAERRRLRQRRRNGRRRSGRRRGRRRPRRNGLDGRSNVTTTESTPLIKRQFFGRVCALLSGLPAERSYTSLCHMQAAACASDSQVLRLSNGACSNHDPESEALETLTNQTCARCQARGWRGRGCKKWRRKCRRPPVLSSDEF</sequence>
<feature type="compositionally biased region" description="Basic residues" evidence="1">
    <location>
        <begin position="172"/>
        <end position="185"/>
    </location>
</feature>
<feature type="compositionally biased region" description="Basic residues" evidence="1">
    <location>
        <begin position="303"/>
        <end position="323"/>
    </location>
</feature>
<feature type="region of interest" description="Disordered" evidence="1">
    <location>
        <begin position="303"/>
        <end position="334"/>
    </location>
</feature>
<dbReference type="Proteomes" id="UP000215902">
    <property type="component" value="Unassembled WGS sequence"/>
</dbReference>
<dbReference type="EMBL" id="NIVC01002382">
    <property type="protein sequence ID" value="PAA58362.1"/>
    <property type="molecule type" value="Genomic_DNA"/>
</dbReference>
<reference evidence="2 3" key="1">
    <citation type="submission" date="2017-06" db="EMBL/GenBank/DDBJ databases">
        <title>A platform for efficient transgenesis in Macrostomum lignano, a flatworm model organism for stem cell research.</title>
        <authorList>
            <person name="Berezikov E."/>
        </authorList>
    </citation>
    <scope>NUCLEOTIDE SEQUENCE [LARGE SCALE GENOMIC DNA]</scope>
    <source>
        <strain evidence="2">DV1</strain>
        <tissue evidence="2">Whole organism</tissue>
    </source>
</reference>
<gene>
    <name evidence="2" type="ORF">BOX15_Mlig029094g2</name>
</gene>
<name>A0A267ECC8_9PLAT</name>
<proteinExistence type="predicted"/>
<organism evidence="2 3">
    <name type="scientific">Macrostomum lignano</name>
    <dbReference type="NCBI Taxonomy" id="282301"/>
    <lineage>
        <taxon>Eukaryota</taxon>
        <taxon>Metazoa</taxon>
        <taxon>Spiralia</taxon>
        <taxon>Lophotrochozoa</taxon>
        <taxon>Platyhelminthes</taxon>
        <taxon>Rhabditophora</taxon>
        <taxon>Macrostomorpha</taxon>
        <taxon>Macrostomida</taxon>
        <taxon>Macrostomidae</taxon>
        <taxon>Macrostomum</taxon>
    </lineage>
</organism>
<protein>
    <submittedName>
        <fullName evidence="2">Uncharacterized protein</fullName>
    </submittedName>
</protein>
<feature type="non-terminal residue" evidence="2">
    <location>
        <position position="1"/>
    </location>
</feature>
<evidence type="ECO:0000256" key="1">
    <source>
        <dbReference type="SAM" id="MobiDB-lite"/>
    </source>
</evidence>
<comment type="caution">
    <text evidence="2">The sequence shown here is derived from an EMBL/GenBank/DDBJ whole genome shotgun (WGS) entry which is preliminary data.</text>
</comment>
<evidence type="ECO:0000313" key="3">
    <source>
        <dbReference type="Proteomes" id="UP000215902"/>
    </source>
</evidence>
<feature type="region of interest" description="Disordered" evidence="1">
    <location>
        <begin position="172"/>
        <end position="209"/>
    </location>
</feature>
<dbReference type="AlphaFoldDB" id="A0A267ECC8"/>
<accession>A0A267ECC8</accession>
<evidence type="ECO:0000313" key="2">
    <source>
        <dbReference type="EMBL" id="PAA58362.1"/>
    </source>
</evidence>